<dbReference type="GO" id="GO:0051536">
    <property type="term" value="F:iron-sulfur cluster binding"/>
    <property type="evidence" value="ECO:0007669"/>
    <property type="project" value="UniProtKB-KW"/>
</dbReference>
<dbReference type="AlphaFoldDB" id="A0A5K7YV23"/>
<dbReference type="Pfam" id="PF12838">
    <property type="entry name" value="Fer4_7"/>
    <property type="match status" value="1"/>
</dbReference>
<dbReference type="InterPro" id="IPR017900">
    <property type="entry name" value="4Fe4S_Fe_S_CS"/>
</dbReference>
<dbReference type="SUPFAM" id="SSF54862">
    <property type="entry name" value="4Fe-4S ferredoxins"/>
    <property type="match status" value="1"/>
</dbReference>
<keyword evidence="2" id="KW-0408">Iron</keyword>
<dbReference type="PROSITE" id="PS51379">
    <property type="entry name" value="4FE4S_FER_2"/>
    <property type="match status" value="2"/>
</dbReference>
<dbReference type="Proteomes" id="UP000427906">
    <property type="component" value="Chromosome"/>
</dbReference>
<sequence length="324" mass="36752">MTHLFDICGMPAFLEPWIARFYTPLEIDLLTALERGAMTPSDIIGTLGGEITDGLIDRAWRRGVVRRLEDGRIAPANFHVRFESWALFEGWQDLPEEIKNRLNRWELDHYEAGHREAVESLKAGGQRRASEVCPEYLLLEEVARLFDRIPHFYLWPCNCRAMVRGCRLPRLTCIRFSNDRGIGWEISRERALSIVREANRQGLMQSAELGVDSQGRFDGALCNCCNDCCFPHQLARERQAEKIWPLSRYLAELASEPCNGCGRCVRRCPFGAISQEKKKKGLPPSTPVIDTALCRGCGLCATGCPQEAIGMRKIRESVLEAYYA</sequence>
<organism evidence="5 6">
    <name type="scientific">Desulfosarcina alkanivorans</name>
    <dbReference type="NCBI Taxonomy" id="571177"/>
    <lineage>
        <taxon>Bacteria</taxon>
        <taxon>Pseudomonadati</taxon>
        <taxon>Thermodesulfobacteriota</taxon>
        <taxon>Desulfobacteria</taxon>
        <taxon>Desulfobacterales</taxon>
        <taxon>Desulfosarcinaceae</taxon>
        <taxon>Desulfosarcina</taxon>
    </lineage>
</organism>
<evidence type="ECO:0000313" key="6">
    <source>
        <dbReference type="Proteomes" id="UP000427906"/>
    </source>
</evidence>
<dbReference type="GO" id="GO:0046872">
    <property type="term" value="F:metal ion binding"/>
    <property type="evidence" value="ECO:0007669"/>
    <property type="project" value="UniProtKB-KW"/>
</dbReference>
<dbReference type="KEGG" id="dalk:DSCA_48110"/>
<keyword evidence="1" id="KW-0479">Metal-binding</keyword>
<evidence type="ECO:0000259" key="4">
    <source>
        <dbReference type="PROSITE" id="PS51379"/>
    </source>
</evidence>
<dbReference type="InterPro" id="IPR017896">
    <property type="entry name" value="4Fe4S_Fe-S-bd"/>
</dbReference>
<evidence type="ECO:0000256" key="1">
    <source>
        <dbReference type="ARBA" id="ARBA00022723"/>
    </source>
</evidence>
<protein>
    <recommendedName>
        <fullName evidence="4">4Fe-4S ferredoxin-type domain-containing protein</fullName>
    </recommendedName>
</protein>
<feature type="domain" description="4Fe-4S ferredoxin-type" evidence="4">
    <location>
        <begin position="285"/>
        <end position="314"/>
    </location>
</feature>
<dbReference type="EMBL" id="AP021874">
    <property type="protein sequence ID" value="BBO70881.1"/>
    <property type="molecule type" value="Genomic_DNA"/>
</dbReference>
<evidence type="ECO:0000256" key="2">
    <source>
        <dbReference type="ARBA" id="ARBA00023004"/>
    </source>
</evidence>
<dbReference type="Gene3D" id="3.30.70.20">
    <property type="match status" value="1"/>
</dbReference>
<dbReference type="PROSITE" id="PS00198">
    <property type="entry name" value="4FE4S_FER_1"/>
    <property type="match status" value="2"/>
</dbReference>
<proteinExistence type="predicted"/>
<gene>
    <name evidence="5" type="ORF">DSCA_48110</name>
</gene>
<accession>A0A5K7YV23</accession>
<name>A0A5K7YV23_9BACT</name>
<dbReference type="OrthoDB" id="5422255at2"/>
<feature type="domain" description="4Fe-4S ferredoxin-type" evidence="4">
    <location>
        <begin position="249"/>
        <end position="278"/>
    </location>
</feature>
<keyword evidence="3" id="KW-0411">Iron-sulfur</keyword>
<dbReference type="RefSeq" id="WP_155318786.1">
    <property type="nucleotide sequence ID" value="NZ_AP021874.1"/>
</dbReference>
<evidence type="ECO:0000313" key="5">
    <source>
        <dbReference type="EMBL" id="BBO70881.1"/>
    </source>
</evidence>
<evidence type="ECO:0000256" key="3">
    <source>
        <dbReference type="ARBA" id="ARBA00023014"/>
    </source>
</evidence>
<reference evidence="5 6" key="1">
    <citation type="submission" date="2019-11" db="EMBL/GenBank/DDBJ databases">
        <title>Comparative genomics of hydrocarbon-degrading Desulfosarcina strains.</title>
        <authorList>
            <person name="Watanabe M."/>
            <person name="Kojima H."/>
            <person name="Fukui M."/>
        </authorList>
    </citation>
    <scope>NUCLEOTIDE SEQUENCE [LARGE SCALE GENOMIC DNA]</scope>
    <source>
        <strain evidence="5 6">PL12</strain>
    </source>
</reference>
<keyword evidence="6" id="KW-1185">Reference proteome</keyword>